<evidence type="ECO:0008006" key="4">
    <source>
        <dbReference type="Google" id="ProtNLM"/>
    </source>
</evidence>
<evidence type="ECO:0000313" key="2">
    <source>
        <dbReference type="EMBL" id="TXG60699.1"/>
    </source>
</evidence>
<gene>
    <name evidence="2" type="ORF">EZV62_015272</name>
</gene>
<protein>
    <recommendedName>
        <fullName evidence="4">Retrovirus-related Pol polyprotein from transposon TNT 1-94</fullName>
    </recommendedName>
</protein>
<dbReference type="EMBL" id="VAHF01000006">
    <property type="protein sequence ID" value="TXG60699.1"/>
    <property type="molecule type" value="Genomic_DNA"/>
</dbReference>
<reference evidence="3" key="1">
    <citation type="journal article" date="2019" name="Gigascience">
        <title>De novo genome assembly of the endangered Acer yangbiense, a plant species with extremely small populations endemic to Yunnan Province, China.</title>
        <authorList>
            <person name="Yang J."/>
            <person name="Wariss H.M."/>
            <person name="Tao L."/>
            <person name="Zhang R."/>
            <person name="Yun Q."/>
            <person name="Hollingsworth P."/>
            <person name="Dao Z."/>
            <person name="Luo G."/>
            <person name="Guo H."/>
            <person name="Ma Y."/>
            <person name="Sun W."/>
        </authorList>
    </citation>
    <scope>NUCLEOTIDE SEQUENCE [LARGE SCALE GENOMIC DNA]</scope>
    <source>
        <strain evidence="3">cv. Malutang</strain>
    </source>
</reference>
<dbReference type="Pfam" id="PF14223">
    <property type="entry name" value="Retrotran_gag_2"/>
    <property type="match status" value="1"/>
</dbReference>
<proteinExistence type="predicted"/>
<comment type="caution">
    <text evidence="2">The sequence shown here is derived from an EMBL/GenBank/DDBJ whole genome shotgun (WGS) entry which is preliminary data.</text>
</comment>
<evidence type="ECO:0000313" key="3">
    <source>
        <dbReference type="Proteomes" id="UP000323000"/>
    </source>
</evidence>
<keyword evidence="3" id="KW-1185">Reference proteome</keyword>
<accession>A0A5C7HVD5</accession>
<evidence type="ECO:0000256" key="1">
    <source>
        <dbReference type="SAM" id="MobiDB-lite"/>
    </source>
</evidence>
<dbReference type="OrthoDB" id="8042871at2759"/>
<sequence>MDEHKSLADNMDEFRKLIQDLKSMSITMVDEDQAVILLNSLPKSYANFIDTLKYSRQTLKLEEIKSAINAKNIENKASGKSDADGLMVRGRSDKRQWKRNGNGLGLRTRD</sequence>
<name>A0A5C7HVD5_9ROSI</name>
<dbReference type="AlphaFoldDB" id="A0A5C7HVD5"/>
<dbReference type="Proteomes" id="UP000323000">
    <property type="component" value="Chromosome 6"/>
</dbReference>
<organism evidence="2 3">
    <name type="scientific">Acer yangbiense</name>
    <dbReference type="NCBI Taxonomy" id="1000413"/>
    <lineage>
        <taxon>Eukaryota</taxon>
        <taxon>Viridiplantae</taxon>
        <taxon>Streptophyta</taxon>
        <taxon>Embryophyta</taxon>
        <taxon>Tracheophyta</taxon>
        <taxon>Spermatophyta</taxon>
        <taxon>Magnoliopsida</taxon>
        <taxon>eudicotyledons</taxon>
        <taxon>Gunneridae</taxon>
        <taxon>Pentapetalae</taxon>
        <taxon>rosids</taxon>
        <taxon>malvids</taxon>
        <taxon>Sapindales</taxon>
        <taxon>Sapindaceae</taxon>
        <taxon>Hippocastanoideae</taxon>
        <taxon>Acereae</taxon>
        <taxon>Acer</taxon>
    </lineage>
</organism>
<feature type="region of interest" description="Disordered" evidence="1">
    <location>
        <begin position="75"/>
        <end position="110"/>
    </location>
</feature>